<feature type="domain" description="Kinesin motor" evidence="20">
    <location>
        <begin position="9"/>
        <end position="335"/>
    </location>
</feature>
<dbReference type="SUPFAM" id="SSF52540">
    <property type="entry name" value="P-loop containing nucleoside triphosphate hydrolases"/>
    <property type="match status" value="1"/>
</dbReference>
<accession>A0A8C7KTT4</accession>
<evidence type="ECO:0000256" key="10">
    <source>
        <dbReference type="ARBA" id="ARBA00023014"/>
    </source>
</evidence>
<keyword evidence="13 17" id="KW-0505">Motor protein</keyword>
<evidence type="ECO:0000256" key="17">
    <source>
        <dbReference type="PROSITE-ProRule" id="PRU00283"/>
    </source>
</evidence>
<dbReference type="GO" id="GO:0005875">
    <property type="term" value="C:microtubule associated complex"/>
    <property type="evidence" value="ECO:0007669"/>
    <property type="project" value="TreeGrafter"/>
</dbReference>
<dbReference type="FunFam" id="3.40.850.10:FF:000038">
    <property type="entry name" value="chromosome-associated kinesin KIF4A"/>
    <property type="match status" value="1"/>
</dbReference>
<sequence length="921" mass="104325">MLEDDKSIPVRVALRCRPLVAKEINEGCQTCLTFVPGEPQVVVGTEKAFTYDFVFDPTTEQEEVFNSAVSPLLCGLFKGYHATVLAYGQTGSGKTFSMGGTYTSAQENEPTVGVIPRVVRMIFQEREKHADCEISLTVSYLEIYNEEILDLLCPSASKDKPSTINIREDPKEGIKIVGLTERQVMSAHEMVGCLELGNSARTVGSTAMNAASSRSHAIFTITLEQSDNVVSKLHLVDLAGSERQKKTKAEGDRLKEGISINRGLLSLGNVISALGDESKKGTGFVPYRDSKLTRLLQDSLGGNSHTLMIACISPADSNIEETINTLRYADRARKIKNKPVVNVDPRTAEMKHLKQQVQELQVMLLHARGGIFGGITMIHPFLLPHPQTDQANEKLQSKLEELRQHAAFCTTGVFLLPYKQTCISSQAAADKDSSEAFTTQHALRQAQMSKELIELNNVLALKEEFVRKMCQNDSHLEPMQTEHQVGLEMTDWRGERKYGLAVMDVQRQRRKRLQELEAQITDMKKKLQEQSKLLKVKESSVRSVAKLNHEIQAMKTQRVQLMRQMKEDSEKFRVWKNKKDKEVLQLKEKDRKRQFQMVKLESDFQKQANVLRRKTEEAAAANKRLKDALQKRSEVAEKRKDIHYRGMEGAAGRVKTWLLNEVEVLVSTGEARRHLQDLLEDRKILAEEISQLKQQMEAGERPATKVRVSGVLLIHVYLCIFIDKHSHVMSHGFPPPRSAQIADLQQKVLDADNEGRLKQRWDNITTMVEAKCALKVLMSELVSAKTTSSTLESELKQEKSNVLDLQKTLCDERKLMSTMDMEHQHHLVELEQMHQEKVLYLLGQLQSKESKSVEKKQEEETSKRERELLQRLKFQVCHTVLSATVHNNILEECSSGSYSRVYLCAYGLVSAINPHYPSRLI</sequence>
<dbReference type="GO" id="GO:0005524">
    <property type="term" value="F:ATP binding"/>
    <property type="evidence" value="ECO:0007669"/>
    <property type="project" value="UniProtKB-UniRule"/>
</dbReference>
<comment type="similarity">
    <text evidence="17 18">Belongs to the TRAFAC class myosin-kinesin ATPase superfamily. Kinesin family.</text>
</comment>
<gene>
    <name evidence="21" type="primary">KIF4A</name>
    <name evidence="21" type="synonym">LOC109873837</name>
</gene>
<evidence type="ECO:0000256" key="12">
    <source>
        <dbReference type="ARBA" id="ARBA00023125"/>
    </source>
</evidence>
<dbReference type="SMART" id="SM00129">
    <property type="entry name" value="KISc"/>
    <property type="match status" value="1"/>
</dbReference>
<dbReference type="InterPro" id="IPR027417">
    <property type="entry name" value="P-loop_NTPase"/>
</dbReference>
<evidence type="ECO:0000256" key="11">
    <source>
        <dbReference type="ARBA" id="ARBA00023054"/>
    </source>
</evidence>
<evidence type="ECO:0000256" key="18">
    <source>
        <dbReference type="RuleBase" id="RU000394"/>
    </source>
</evidence>
<feature type="coiled-coil region" evidence="19">
    <location>
        <begin position="611"/>
        <end position="638"/>
    </location>
</feature>
<evidence type="ECO:0000256" key="15">
    <source>
        <dbReference type="ARBA" id="ARBA00023242"/>
    </source>
</evidence>
<keyword evidence="14" id="KW-0206">Cytoskeleton</keyword>
<evidence type="ECO:0000256" key="13">
    <source>
        <dbReference type="ARBA" id="ARBA00023175"/>
    </source>
</evidence>
<evidence type="ECO:0000256" key="3">
    <source>
        <dbReference type="ARBA" id="ARBA00004245"/>
    </source>
</evidence>
<proteinExistence type="inferred from homology"/>
<reference evidence="21" key="2">
    <citation type="submission" date="2025-09" db="UniProtKB">
        <authorList>
            <consortium name="Ensembl"/>
        </authorList>
    </citation>
    <scope>IDENTIFICATION</scope>
</reference>
<name>A0A8C7KTT4_ONCKI</name>
<dbReference type="GO" id="GO:0051231">
    <property type="term" value="P:spindle elongation"/>
    <property type="evidence" value="ECO:0007669"/>
    <property type="project" value="TreeGrafter"/>
</dbReference>
<keyword evidence="6" id="KW-0479">Metal-binding</keyword>
<dbReference type="InterPro" id="IPR019821">
    <property type="entry name" value="Kinesin_motor_CS"/>
</dbReference>
<dbReference type="GeneTree" id="ENSGT00940000158195"/>
<dbReference type="GO" id="GO:0007018">
    <property type="term" value="P:microtubule-based movement"/>
    <property type="evidence" value="ECO:0007669"/>
    <property type="project" value="InterPro"/>
</dbReference>
<feature type="binding site" evidence="17">
    <location>
        <begin position="88"/>
        <end position="95"/>
    </location>
    <ligand>
        <name>ATP</name>
        <dbReference type="ChEBI" id="CHEBI:30616"/>
    </ligand>
</feature>
<dbReference type="PANTHER" id="PTHR47969:SF15">
    <property type="entry name" value="CHROMOSOME-ASSOCIATED KINESIN KIF4A-RELATED"/>
    <property type="match status" value="1"/>
</dbReference>
<comment type="subcellular location">
    <subcellularLocation>
        <location evidence="3">Cytoplasm</location>
        <location evidence="3">Cytoskeleton</location>
    </subcellularLocation>
    <subcellularLocation>
        <location evidence="2">Nucleus</location>
    </subcellularLocation>
</comment>
<dbReference type="InterPro" id="IPR001752">
    <property type="entry name" value="Kinesin_motor_dom"/>
</dbReference>
<dbReference type="AlphaFoldDB" id="A0A8C7KTT4"/>
<dbReference type="GO" id="GO:0008017">
    <property type="term" value="F:microtubule binding"/>
    <property type="evidence" value="ECO:0007669"/>
    <property type="project" value="InterPro"/>
</dbReference>
<evidence type="ECO:0000313" key="21">
    <source>
        <dbReference type="Ensembl" id="ENSOKIP00005105071.1"/>
    </source>
</evidence>
<comment type="cofactor">
    <cofactor evidence="1">
        <name>[4Fe-4S] cluster</name>
        <dbReference type="ChEBI" id="CHEBI:49883"/>
    </cofactor>
</comment>
<dbReference type="GO" id="GO:0005874">
    <property type="term" value="C:microtubule"/>
    <property type="evidence" value="ECO:0007669"/>
    <property type="project" value="UniProtKB-KW"/>
</dbReference>
<dbReference type="Ensembl" id="ENSOKIT00005112639.1">
    <property type="protein sequence ID" value="ENSOKIP00005105071.1"/>
    <property type="gene ID" value="ENSOKIG00005045977.1"/>
</dbReference>
<keyword evidence="5 18" id="KW-0493">Microtubule</keyword>
<dbReference type="PROSITE" id="PS00411">
    <property type="entry name" value="KINESIN_MOTOR_1"/>
    <property type="match status" value="1"/>
</dbReference>
<evidence type="ECO:0000256" key="6">
    <source>
        <dbReference type="ARBA" id="ARBA00022723"/>
    </source>
</evidence>
<keyword evidence="22" id="KW-1185">Reference proteome</keyword>
<keyword evidence="15" id="KW-0539">Nucleus</keyword>
<evidence type="ECO:0000256" key="19">
    <source>
        <dbReference type="SAM" id="Coils"/>
    </source>
</evidence>
<evidence type="ECO:0000256" key="5">
    <source>
        <dbReference type="ARBA" id="ARBA00022701"/>
    </source>
</evidence>
<dbReference type="CDD" id="cd01372">
    <property type="entry name" value="KISc_KIF4"/>
    <property type="match status" value="1"/>
</dbReference>
<dbReference type="GO" id="GO:0003777">
    <property type="term" value="F:microtubule motor activity"/>
    <property type="evidence" value="ECO:0007669"/>
    <property type="project" value="InterPro"/>
</dbReference>
<organism evidence="21 22">
    <name type="scientific">Oncorhynchus kisutch</name>
    <name type="common">Coho salmon</name>
    <name type="synonym">Salmo kisutch</name>
    <dbReference type="NCBI Taxonomy" id="8019"/>
    <lineage>
        <taxon>Eukaryota</taxon>
        <taxon>Metazoa</taxon>
        <taxon>Chordata</taxon>
        <taxon>Craniata</taxon>
        <taxon>Vertebrata</taxon>
        <taxon>Euteleostomi</taxon>
        <taxon>Actinopterygii</taxon>
        <taxon>Neopterygii</taxon>
        <taxon>Teleostei</taxon>
        <taxon>Protacanthopterygii</taxon>
        <taxon>Salmoniformes</taxon>
        <taxon>Salmonidae</taxon>
        <taxon>Salmoninae</taxon>
        <taxon>Oncorhynchus</taxon>
    </lineage>
</organism>
<keyword evidence="12" id="KW-0238">DNA-binding</keyword>
<feature type="coiled-coil region" evidence="19">
    <location>
        <begin position="506"/>
        <end position="571"/>
    </location>
</feature>
<dbReference type="GO" id="GO:0005829">
    <property type="term" value="C:cytosol"/>
    <property type="evidence" value="ECO:0007669"/>
    <property type="project" value="UniProtKB-ARBA"/>
</dbReference>
<reference evidence="21" key="1">
    <citation type="submission" date="2025-08" db="UniProtKB">
        <authorList>
            <consortium name="Ensembl"/>
        </authorList>
    </citation>
    <scope>IDENTIFICATION</scope>
</reference>
<dbReference type="GO" id="GO:0005634">
    <property type="term" value="C:nucleus"/>
    <property type="evidence" value="ECO:0007669"/>
    <property type="project" value="UniProtKB-SubCell"/>
</dbReference>
<evidence type="ECO:0000256" key="16">
    <source>
        <dbReference type="ARBA" id="ARBA00034078"/>
    </source>
</evidence>
<keyword evidence="7 17" id="KW-0547">Nucleotide-binding</keyword>
<evidence type="ECO:0000313" key="22">
    <source>
        <dbReference type="Proteomes" id="UP000694557"/>
    </source>
</evidence>
<dbReference type="Gene3D" id="3.40.850.10">
    <property type="entry name" value="Kinesin motor domain"/>
    <property type="match status" value="1"/>
</dbReference>
<keyword evidence="9" id="KW-0408">Iron</keyword>
<dbReference type="GO" id="GO:0051536">
    <property type="term" value="F:iron-sulfur cluster binding"/>
    <property type="evidence" value="ECO:0007669"/>
    <property type="project" value="UniProtKB-KW"/>
</dbReference>
<evidence type="ECO:0000256" key="9">
    <source>
        <dbReference type="ARBA" id="ARBA00023004"/>
    </source>
</evidence>
<keyword evidence="10" id="KW-0411">Iron-sulfur</keyword>
<dbReference type="InterPro" id="IPR036961">
    <property type="entry name" value="Kinesin_motor_dom_sf"/>
</dbReference>
<dbReference type="PROSITE" id="PS50067">
    <property type="entry name" value="KINESIN_MOTOR_2"/>
    <property type="match status" value="1"/>
</dbReference>
<protein>
    <recommendedName>
        <fullName evidence="18">Kinesin-like protein</fullName>
    </recommendedName>
</protein>
<dbReference type="GO" id="GO:0003677">
    <property type="term" value="F:DNA binding"/>
    <property type="evidence" value="ECO:0007669"/>
    <property type="project" value="UniProtKB-KW"/>
</dbReference>
<keyword evidence="4" id="KW-0963">Cytoplasm</keyword>
<dbReference type="Pfam" id="PF00225">
    <property type="entry name" value="Kinesin"/>
    <property type="match status" value="1"/>
</dbReference>
<evidence type="ECO:0000256" key="4">
    <source>
        <dbReference type="ARBA" id="ARBA00022490"/>
    </source>
</evidence>
<dbReference type="GO" id="GO:0007052">
    <property type="term" value="P:mitotic spindle organization"/>
    <property type="evidence" value="ECO:0007669"/>
    <property type="project" value="TreeGrafter"/>
</dbReference>
<keyword evidence="8 17" id="KW-0067">ATP-binding</keyword>
<comment type="cofactor">
    <cofactor evidence="16">
        <name>[2Fe-2S] cluster</name>
        <dbReference type="ChEBI" id="CHEBI:190135"/>
    </cofactor>
</comment>
<evidence type="ECO:0000256" key="1">
    <source>
        <dbReference type="ARBA" id="ARBA00001966"/>
    </source>
</evidence>
<evidence type="ECO:0000256" key="7">
    <source>
        <dbReference type="ARBA" id="ARBA00022741"/>
    </source>
</evidence>
<evidence type="ECO:0000256" key="2">
    <source>
        <dbReference type="ARBA" id="ARBA00004123"/>
    </source>
</evidence>
<dbReference type="PANTHER" id="PTHR47969">
    <property type="entry name" value="CHROMOSOME-ASSOCIATED KINESIN KIF4A-RELATED"/>
    <property type="match status" value="1"/>
</dbReference>
<evidence type="ECO:0000256" key="14">
    <source>
        <dbReference type="ARBA" id="ARBA00023212"/>
    </source>
</evidence>
<dbReference type="PRINTS" id="PR00380">
    <property type="entry name" value="KINESINHEAVY"/>
</dbReference>
<dbReference type="InterPro" id="IPR027640">
    <property type="entry name" value="Kinesin-like_fam"/>
</dbReference>
<evidence type="ECO:0000256" key="8">
    <source>
        <dbReference type="ARBA" id="ARBA00022840"/>
    </source>
</evidence>
<keyword evidence="11 19" id="KW-0175">Coiled coil</keyword>
<evidence type="ECO:0000259" key="20">
    <source>
        <dbReference type="PROSITE" id="PS50067"/>
    </source>
</evidence>
<dbReference type="Proteomes" id="UP000694557">
    <property type="component" value="Unassembled WGS sequence"/>
</dbReference>
<dbReference type="Pfam" id="PF25764">
    <property type="entry name" value="KIF21A_4th"/>
    <property type="match status" value="1"/>
</dbReference>
<dbReference type="GO" id="GO:0046872">
    <property type="term" value="F:metal ion binding"/>
    <property type="evidence" value="ECO:0007669"/>
    <property type="project" value="UniProtKB-KW"/>
</dbReference>